<accession>A0A9D3W175</accession>
<dbReference type="Pfam" id="PF03514">
    <property type="entry name" value="GRAS"/>
    <property type="match status" value="1"/>
</dbReference>
<reference evidence="4 5" key="1">
    <citation type="journal article" date="2021" name="Plant Biotechnol. J.">
        <title>Multi-omics assisted identification of the key and species-specific regulatory components of drought-tolerant mechanisms in Gossypium stocksii.</title>
        <authorList>
            <person name="Yu D."/>
            <person name="Ke L."/>
            <person name="Zhang D."/>
            <person name="Wu Y."/>
            <person name="Sun Y."/>
            <person name="Mei J."/>
            <person name="Sun J."/>
            <person name="Sun Y."/>
        </authorList>
    </citation>
    <scope>NUCLEOTIDE SEQUENCE [LARGE SCALE GENOMIC DNA]</scope>
    <source>
        <strain evidence="5">cv. E1</strain>
        <tissue evidence="4">Leaf</tissue>
    </source>
</reference>
<feature type="region of interest" description="SAW" evidence="3">
    <location>
        <begin position="457"/>
        <end position="528"/>
    </location>
</feature>
<evidence type="ECO:0000256" key="2">
    <source>
        <dbReference type="ARBA" id="ARBA00023163"/>
    </source>
</evidence>
<dbReference type="AlphaFoldDB" id="A0A9D3W175"/>
<dbReference type="InterPro" id="IPR005202">
    <property type="entry name" value="TF_GRAS"/>
</dbReference>
<name>A0A9D3W175_9ROSI</name>
<evidence type="ECO:0008006" key="6">
    <source>
        <dbReference type="Google" id="ProtNLM"/>
    </source>
</evidence>
<keyword evidence="5" id="KW-1185">Reference proteome</keyword>
<sequence length="528" mass="59618">MAIYSRASLCKEQNTNLILHLISKKMQMEFHASWPTYNPIGLPSEDEGFCLADMDALFNSFKFSTSSVSIEDFSDISSSTPYGDEAYSSHFLSTHLPGISQWVNEGDTRNDQFSLDGVENYSSEQMFMEDVSCQNLSPTSGEVSMDVIPLAQAYLVLPDESMEIDNQTSILHLLKACGDAMGSKQMELAQEIIRRLNEKASPTGKSIERLAFYLTLSLDKQANYLMQEASKNYDAAFSALYQIFPYSRFAHFTANSAILESVPAYATVLHIVDFDIGKGIQWPALIETLGRQGLRTLRLTTKKWEEEDGSCNATTSFEETKKQLCKHAKTFGLRMEVEEMDIEGLMSKVKMDNEWLAFNCMVGLPHMEKQRSVKHVEEFLTTAKALLRSDTSKGIITLGDGVGIKKWTDYTSFDSFFEAQLVYFQALLESMEQFQFLEARIAMECLFVVPHLCSLVNSQQWKETCSTGCSLTKLGLEPRRMSWENYLEAEELVRQAEGSCWVKTEGENNNEMVLGYMGAPLVRVSSWT</sequence>
<organism evidence="4 5">
    <name type="scientific">Gossypium stocksii</name>
    <dbReference type="NCBI Taxonomy" id="47602"/>
    <lineage>
        <taxon>Eukaryota</taxon>
        <taxon>Viridiplantae</taxon>
        <taxon>Streptophyta</taxon>
        <taxon>Embryophyta</taxon>
        <taxon>Tracheophyta</taxon>
        <taxon>Spermatophyta</taxon>
        <taxon>Magnoliopsida</taxon>
        <taxon>eudicotyledons</taxon>
        <taxon>Gunneridae</taxon>
        <taxon>Pentapetalae</taxon>
        <taxon>rosids</taxon>
        <taxon>malvids</taxon>
        <taxon>Malvales</taxon>
        <taxon>Malvaceae</taxon>
        <taxon>Malvoideae</taxon>
        <taxon>Gossypium</taxon>
    </lineage>
</organism>
<dbReference type="PANTHER" id="PTHR31636">
    <property type="entry name" value="OSJNBA0084A10.13 PROTEIN-RELATED"/>
    <property type="match status" value="1"/>
</dbReference>
<dbReference type="EMBL" id="JAIQCV010000004">
    <property type="protein sequence ID" value="KAH1105980.1"/>
    <property type="molecule type" value="Genomic_DNA"/>
</dbReference>
<comment type="similarity">
    <text evidence="3">Belongs to the GRAS family.</text>
</comment>
<keyword evidence="1" id="KW-0805">Transcription regulation</keyword>
<proteinExistence type="inferred from homology"/>
<comment type="caution">
    <text evidence="4">The sequence shown here is derived from an EMBL/GenBank/DDBJ whole genome shotgun (WGS) entry which is preliminary data.</text>
</comment>
<dbReference type="PROSITE" id="PS50985">
    <property type="entry name" value="GRAS"/>
    <property type="match status" value="1"/>
</dbReference>
<gene>
    <name evidence="4" type="ORF">J1N35_009748</name>
</gene>
<dbReference type="Proteomes" id="UP000828251">
    <property type="component" value="Unassembled WGS sequence"/>
</dbReference>
<evidence type="ECO:0000256" key="1">
    <source>
        <dbReference type="ARBA" id="ARBA00023015"/>
    </source>
</evidence>
<evidence type="ECO:0000313" key="5">
    <source>
        <dbReference type="Proteomes" id="UP000828251"/>
    </source>
</evidence>
<evidence type="ECO:0000256" key="3">
    <source>
        <dbReference type="PROSITE-ProRule" id="PRU01191"/>
    </source>
</evidence>
<dbReference type="OrthoDB" id="1935022at2759"/>
<keyword evidence="2" id="KW-0804">Transcription</keyword>
<evidence type="ECO:0000313" key="4">
    <source>
        <dbReference type="EMBL" id="KAH1105980.1"/>
    </source>
</evidence>
<protein>
    <recommendedName>
        <fullName evidence="6">Nodulation signaling pathway 2-like protein</fullName>
    </recommendedName>
</protein>
<comment type="caution">
    <text evidence="3">Lacks conserved residue(s) required for the propagation of feature annotation.</text>
</comment>